<evidence type="ECO:0000256" key="4">
    <source>
        <dbReference type="ARBA" id="ARBA00022692"/>
    </source>
</evidence>
<feature type="transmembrane region" description="Helical" evidence="8">
    <location>
        <begin position="29"/>
        <end position="47"/>
    </location>
</feature>
<comment type="similarity">
    <text evidence="7">Belongs to the drug/metabolite transporter (DMT) superfamily. Small multidrug resistance (SMR) (TC 2.A.7.1) family.</text>
</comment>
<dbReference type="GO" id="GO:0022857">
    <property type="term" value="F:transmembrane transporter activity"/>
    <property type="evidence" value="ECO:0007669"/>
    <property type="project" value="InterPro"/>
</dbReference>
<comment type="caution">
    <text evidence="9">The sequence shown here is derived from an EMBL/GenBank/DDBJ whole genome shotgun (WGS) entry which is preliminary data.</text>
</comment>
<proteinExistence type="inferred from homology"/>
<dbReference type="Gene3D" id="1.10.3730.20">
    <property type="match status" value="1"/>
</dbReference>
<keyword evidence="2" id="KW-0813">Transport</keyword>
<dbReference type="InterPro" id="IPR037185">
    <property type="entry name" value="EmrE-like"/>
</dbReference>
<evidence type="ECO:0000256" key="3">
    <source>
        <dbReference type="ARBA" id="ARBA00022475"/>
    </source>
</evidence>
<keyword evidence="4 7" id="KW-0812">Transmembrane</keyword>
<name>A0A0M0KBJ7_ALKHA</name>
<dbReference type="PANTHER" id="PTHR30561:SF0">
    <property type="entry name" value="GUANIDINIUM EXPORTER"/>
    <property type="match status" value="1"/>
</dbReference>
<dbReference type="OMA" id="AMNELPM"/>
<evidence type="ECO:0000256" key="6">
    <source>
        <dbReference type="ARBA" id="ARBA00023136"/>
    </source>
</evidence>
<evidence type="ECO:0000256" key="2">
    <source>
        <dbReference type="ARBA" id="ARBA00022448"/>
    </source>
</evidence>
<evidence type="ECO:0000256" key="5">
    <source>
        <dbReference type="ARBA" id="ARBA00022989"/>
    </source>
</evidence>
<dbReference type="PATRIC" id="fig|136160.3.peg.3700"/>
<accession>A0A0M0KBJ7</accession>
<keyword evidence="3" id="KW-1003">Cell membrane</keyword>
<sequence>MAWVILIAAGLCEMVGVLMINQLHRSRSWKAYAGMIIGFGLSFWLLAMAMQSLSMGTAYAVWTGIGASGGALLGMLFYDEPRQTLRIICIALILAATIGLKFIG</sequence>
<keyword evidence="6 8" id="KW-0472">Membrane</keyword>
<protein>
    <submittedName>
        <fullName evidence="9">Transporter</fullName>
    </submittedName>
</protein>
<dbReference type="InterPro" id="IPR000390">
    <property type="entry name" value="Small_drug/metabolite_transptr"/>
</dbReference>
<evidence type="ECO:0000313" key="9">
    <source>
        <dbReference type="EMBL" id="KOO36215.1"/>
    </source>
</evidence>
<dbReference type="RefSeq" id="WP_010896860.1">
    <property type="nucleotide sequence ID" value="NZ_CP040441.1"/>
</dbReference>
<comment type="subcellular location">
    <subcellularLocation>
        <location evidence="1 7">Cell membrane</location>
        <topology evidence="1 7">Multi-pass membrane protein</topology>
    </subcellularLocation>
</comment>
<gene>
    <name evidence="9" type="ORF">AMD02_18665</name>
</gene>
<dbReference type="EMBL" id="LILD01000014">
    <property type="protein sequence ID" value="KOO36215.1"/>
    <property type="molecule type" value="Genomic_DNA"/>
</dbReference>
<dbReference type="Pfam" id="PF00893">
    <property type="entry name" value="Multi_Drug_Res"/>
    <property type="match status" value="1"/>
</dbReference>
<dbReference type="GeneID" id="87596251"/>
<dbReference type="InterPro" id="IPR045324">
    <property type="entry name" value="Small_multidrug_res"/>
</dbReference>
<organism evidence="9">
    <name type="scientific">Halalkalibacterium halodurans</name>
    <name type="common">Bacillus halodurans</name>
    <dbReference type="NCBI Taxonomy" id="86665"/>
    <lineage>
        <taxon>Bacteria</taxon>
        <taxon>Bacillati</taxon>
        <taxon>Bacillota</taxon>
        <taxon>Bacilli</taxon>
        <taxon>Bacillales</taxon>
        <taxon>Bacillaceae</taxon>
        <taxon>Halalkalibacterium (ex Joshi et al. 2022)</taxon>
    </lineage>
</organism>
<evidence type="ECO:0000256" key="1">
    <source>
        <dbReference type="ARBA" id="ARBA00004651"/>
    </source>
</evidence>
<feature type="transmembrane region" description="Helical" evidence="8">
    <location>
        <begin position="84"/>
        <end position="103"/>
    </location>
</feature>
<dbReference type="PANTHER" id="PTHR30561">
    <property type="entry name" value="SMR FAMILY PROTON-DEPENDENT DRUG EFFLUX TRANSPORTER SUGE"/>
    <property type="match status" value="1"/>
</dbReference>
<evidence type="ECO:0000256" key="7">
    <source>
        <dbReference type="RuleBase" id="RU003942"/>
    </source>
</evidence>
<reference evidence="9" key="1">
    <citation type="submission" date="2015-08" db="EMBL/GenBank/DDBJ databases">
        <title>Complete DNA Sequence of Pseudomonas syringae pv. actinidiae, the Causal Agent of Kiwifruit Canker Disease.</title>
        <authorList>
            <person name="Rikkerink E.H.A."/>
            <person name="Fineran P.C."/>
        </authorList>
    </citation>
    <scope>NUCLEOTIDE SEQUENCE</scope>
    <source>
        <strain evidence="9">DSM 13666</strain>
    </source>
</reference>
<feature type="transmembrane region" description="Helical" evidence="8">
    <location>
        <begin position="59"/>
        <end position="78"/>
    </location>
</feature>
<dbReference type="GO" id="GO:0005886">
    <property type="term" value="C:plasma membrane"/>
    <property type="evidence" value="ECO:0007669"/>
    <property type="project" value="UniProtKB-SubCell"/>
</dbReference>
<dbReference type="SUPFAM" id="SSF103481">
    <property type="entry name" value="Multidrug resistance efflux transporter EmrE"/>
    <property type="match status" value="1"/>
</dbReference>
<evidence type="ECO:0000256" key="8">
    <source>
        <dbReference type="SAM" id="Phobius"/>
    </source>
</evidence>
<keyword evidence="5 8" id="KW-1133">Transmembrane helix</keyword>
<dbReference type="AlphaFoldDB" id="A0A0M0KBJ7"/>